<dbReference type="GeneID" id="71853806"/>
<sequence>MRISIPGVPGIYYDTDARSTVLTAALTAAGRRAPKPHGYAVQVLPYLWSFDVDLREVPSDHPLQYLHPEGARSIDQLTRDQLRADVGPELDRVLRLVWAVNEETETALERLVGIRESEEGVIIEIEDEVLEGEELDAESGAVGPAELGADDDSETPE</sequence>
<gene>
    <name evidence="2" type="ORF">ACFOZ7_09160</name>
</gene>
<protein>
    <submittedName>
        <fullName evidence="2">Uncharacterized protein</fullName>
    </submittedName>
</protein>
<evidence type="ECO:0000313" key="2">
    <source>
        <dbReference type="EMBL" id="MFC4247166.1"/>
    </source>
</evidence>
<feature type="region of interest" description="Disordered" evidence="1">
    <location>
        <begin position="133"/>
        <end position="157"/>
    </location>
</feature>
<reference evidence="2 3" key="1">
    <citation type="journal article" date="2014" name="Int. J. Syst. Evol. Microbiol.">
        <title>Complete genome sequence of Corynebacterium casei LMG S-19264T (=DSM 44701T), isolated from a smear-ripened cheese.</title>
        <authorList>
            <consortium name="US DOE Joint Genome Institute (JGI-PGF)"/>
            <person name="Walter F."/>
            <person name="Albersmeier A."/>
            <person name="Kalinowski J."/>
            <person name="Ruckert C."/>
        </authorList>
    </citation>
    <scope>NUCLEOTIDE SEQUENCE [LARGE SCALE GENOMIC DNA]</scope>
    <source>
        <strain evidence="2 3">IBRC-M 10912</strain>
    </source>
</reference>
<accession>A0ABD5NYQ3</accession>
<proteinExistence type="predicted"/>
<dbReference type="EMBL" id="JBHSDJ010000029">
    <property type="protein sequence ID" value="MFC4247166.1"/>
    <property type="molecule type" value="Genomic_DNA"/>
</dbReference>
<feature type="compositionally biased region" description="Acidic residues" evidence="1">
    <location>
        <begin position="148"/>
        <end position="157"/>
    </location>
</feature>
<evidence type="ECO:0000256" key="1">
    <source>
        <dbReference type="SAM" id="MobiDB-lite"/>
    </source>
</evidence>
<name>A0ABD5NYQ3_9EURY</name>
<comment type="caution">
    <text evidence="2">The sequence shown here is derived from an EMBL/GenBank/DDBJ whole genome shotgun (WGS) entry which is preliminary data.</text>
</comment>
<dbReference type="AlphaFoldDB" id="A0ABD5NYQ3"/>
<evidence type="ECO:0000313" key="3">
    <source>
        <dbReference type="Proteomes" id="UP001595821"/>
    </source>
</evidence>
<dbReference type="Proteomes" id="UP001595821">
    <property type="component" value="Unassembled WGS sequence"/>
</dbReference>
<organism evidence="2 3">
    <name type="scientific">Natribaculum luteum</name>
    <dbReference type="NCBI Taxonomy" id="1586232"/>
    <lineage>
        <taxon>Archaea</taxon>
        <taxon>Methanobacteriati</taxon>
        <taxon>Methanobacteriota</taxon>
        <taxon>Stenosarchaea group</taxon>
        <taxon>Halobacteria</taxon>
        <taxon>Halobacteriales</taxon>
        <taxon>Natrialbaceae</taxon>
        <taxon>Natribaculum</taxon>
    </lineage>
</organism>
<dbReference type="RefSeq" id="WP_246974451.1">
    <property type="nucleotide sequence ID" value="NZ_CP095397.1"/>
</dbReference>